<dbReference type="EMBL" id="ACGC01000010">
    <property type="protein sequence ID" value="EEI83684.1"/>
    <property type="molecule type" value="Genomic_DNA"/>
</dbReference>
<dbReference type="InterPro" id="IPR039564">
    <property type="entry name" value="Peptidase_C39-like"/>
</dbReference>
<evidence type="ECO:0000313" key="2">
    <source>
        <dbReference type="EMBL" id="EEI83684.1"/>
    </source>
</evidence>
<dbReference type="Gene3D" id="3.90.70.10">
    <property type="entry name" value="Cysteine proteinases"/>
    <property type="match status" value="1"/>
</dbReference>
<gene>
    <name evidence="2" type="ORF">HMPREF0077_0228</name>
</gene>
<reference evidence="2 3" key="1">
    <citation type="submission" date="2009-01" db="EMBL/GenBank/DDBJ databases">
        <authorList>
            <person name="Qin X."/>
            <person name="Bachman B."/>
            <person name="Battles P."/>
            <person name="Bell A."/>
            <person name="Bess C."/>
            <person name="Bickham C."/>
            <person name="Chaboub L."/>
            <person name="Chen D."/>
            <person name="Coyle M."/>
            <person name="Deiros D.R."/>
            <person name="Dinh H."/>
            <person name="Forbes L."/>
            <person name="Fowler G."/>
            <person name="Francisco L."/>
            <person name="Fu Q."/>
            <person name="Gubbala S."/>
            <person name="Hale W."/>
            <person name="Han Y."/>
            <person name="Hemphill L."/>
            <person name="Highlander S.K."/>
            <person name="Hirani K."/>
            <person name="Hogues M."/>
            <person name="Jackson L."/>
            <person name="Jakkamsetti A."/>
            <person name="Javaid M."/>
            <person name="Jiang H."/>
            <person name="Korchina V."/>
            <person name="Kovar C."/>
            <person name="Lara F."/>
            <person name="Lee S."/>
            <person name="Mata R."/>
            <person name="Mathew T."/>
            <person name="Moen C."/>
            <person name="Morales K."/>
            <person name="Munidasa M."/>
            <person name="Nazareth L."/>
            <person name="Ngo R."/>
            <person name="Nguyen L."/>
            <person name="Okwuonu G."/>
            <person name="Ongeri F."/>
            <person name="Patil S."/>
            <person name="Petrosino J."/>
            <person name="Pham C."/>
            <person name="Pham P."/>
            <person name="Pu L.-L."/>
            <person name="Puazo M."/>
            <person name="Raj R."/>
            <person name="Reid J."/>
            <person name="Rouhana J."/>
            <person name="Saada N."/>
            <person name="Shang Y."/>
            <person name="Simmons D."/>
            <person name="Thornton R."/>
            <person name="Warren J."/>
            <person name="Weissenberger G."/>
            <person name="Zhang J."/>
            <person name="Zhang L."/>
            <person name="Zhou C."/>
            <person name="Zhu D."/>
            <person name="Muzny D."/>
            <person name="Worley K."/>
            <person name="Gibbs R."/>
        </authorList>
    </citation>
    <scope>NUCLEOTIDE SEQUENCE [LARGE SCALE GENOMIC DNA]</scope>
    <source>
        <strain evidence="2 3">ATCC 35098</strain>
    </source>
</reference>
<dbReference type="HOGENOM" id="CLU_055782_1_0_9"/>
<dbReference type="Proteomes" id="UP000003744">
    <property type="component" value="Unassembled WGS sequence"/>
</dbReference>
<dbReference type="AlphaFoldDB" id="C2CFG8"/>
<name>C2CFG8_9FIRM</name>
<evidence type="ECO:0000259" key="1">
    <source>
        <dbReference type="Pfam" id="PF13529"/>
    </source>
</evidence>
<feature type="domain" description="Peptidase C39-like" evidence="1">
    <location>
        <begin position="142"/>
        <end position="270"/>
    </location>
</feature>
<dbReference type="PROSITE" id="PS51257">
    <property type="entry name" value="PROKAR_LIPOPROTEIN"/>
    <property type="match status" value="1"/>
</dbReference>
<sequence length="295" mass="33977">MKIYRIVFSLGLLVLCSCSNKNKSDNDYLDKENLQMIEEINSVAKETFSKGKDFVSTINLVNESKPEYKSDRRDDLIKKLEEPAKTDQKAKWILDNFKNLSDTEAYLVGNDSDTVEFIYNMKHNINKFPYKEGESLKLNRATPFYLQWDNRWAYESLSEANIGLAGCGPTSMSMVLSRLKKDASITPKTIGKDAREFMVEEGISWKFFSHEANKYGLKCQDVDKNKAAIIEALKKGPLIVSVNRGYFTLAGHIFVIDSYKDGKFIINDPNSIKNTLRQWDYEQIENQIAHIWKIF</sequence>
<organism evidence="2 3">
    <name type="scientific">Anaerococcus tetradius ATCC 35098</name>
    <dbReference type="NCBI Taxonomy" id="525255"/>
    <lineage>
        <taxon>Bacteria</taxon>
        <taxon>Bacillati</taxon>
        <taxon>Bacillota</taxon>
        <taxon>Tissierellia</taxon>
        <taxon>Tissierellales</taxon>
        <taxon>Peptoniphilaceae</taxon>
        <taxon>Anaerococcus</taxon>
    </lineage>
</organism>
<dbReference type="eggNOG" id="COG0768">
    <property type="taxonomic scope" value="Bacteria"/>
</dbReference>
<proteinExistence type="predicted"/>
<dbReference type="Pfam" id="PF13529">
    <property type="entry name" value="Peptidase_C39_2"/>
    <property type="match status" value="1"/>
</dbReference>
<protein>
    <recommendedName>
        <fullName evidence="1">Peptidase C39-like domain-containing protein</fullName>
    </recommendedName>
</protein>
<comment type="caution">
    <text evidence="2">The sequence shown here is derived from an EMBL/GenBank/DDBJ whole genome shotgun (WGS) entry which is preliminary data.</text>
</comment>
<accession>C2CFG8</accession>
<evidence type="ECO:0000313" key="3">
    <source>
        <dbReference type="Proteomes" id="UP000003744"/>
    </source>
</evidence>